<dbReference type="SUPFAM" id="SSF56784">
    <property type="entry name" value="HAD-like"/>
    <property type="match status" value="1"/>
</dbReference>
<dbReference type="RefSeq" id="XP_050946993.1">
    <property type="nucleotide sequence ID" value="XM_051091036.1"/>
</dbReference>
<evidence type="ECO:0000256" key="4">
    <source>
        <dbReference type="ARBA" id="ARBA00022723"/>
    </source>
</evidence>
<dbReference type="PANTHER" id="PTHR13045">
    <property type="entry name" value="5'-NUCLEOTIDASE"/>
    <property type="match status" value="1"/>
</dbReference>
<dbReference type="eggNOG" id="KOG3128">
    <property type="taxonomic scope" value="Eukaryota"/>
</dbReference>
<dbReference type="Proteomes" id="UP001652600">
    <property type="component" value="Chromosome 10"/>
</dbReference>
<name>A0A1S3BGK8_CUCME</name>
<dbReference type="GeneID" id="103489365"/>
<sequence>MPHTKKGGGVFIRFQANAQMTVRVQFTSTTPLRFASIFNLRSSPFSTSRLLFSGRRNVIGMDKEGFLQPAEAVVADSDLLKKKLDALRFSGPQKLQVIADFDATLTRYWIDGCRGQTSHGLLKQGNPEYDTKRDELYKYYHPLEYSPTISIEEKTKLMEEWWGKSHSLLIEGGLTFDAIKQSVAAATIAFREGVVELFELLEEKGVPVLIFSAGLADIIEEVLRQKLHRSFKNIRIVSNRMVFDDNGCLVSFKGKTIHSLNKNEHALDMAAPLHDQLGDVDGAINDSASVRKRTNVLLLGDHIGDLGMSDGLNYDTRISVGFLNDNIENSLDSYRNAFDIVYLNDASMLGVVKLVRQLFPV</sequence>
<keyword evidence="8" id="KW-0546">Nucleotide metabolism</keyword>
<dbReference type="Pfam" id="PF05822">
    <property type="entry name" value="UMPH-1"/>
    <property type="match status" value="1"/>
</dbReference>
<dbReference type="GO" id="GO:0000287">
    <property type="term" value="F:magnesium ion binding"/>
    <property type="evidence" value="ECO:0007669"/>
    <property type="project" value="InterPro"/>
</dbReference>
<keyword evidence="4" id="KW-0479">Metal-binding</keyword>
<evidence type="ECO:0000256" key="3">
    <source>
        <dbReference type="ARBA" id="ARBA00012643"/>
    </source>
</evidence>
<dbReference type="Gene3D" id="1.10.150.340">
    <property type="entry name" value="Pyrimidine 5'-nucleotidase (UMPH-1), N-terminal domain"/>
    <property type="match status" value="1"/>
</dbReference>
<evidence type="ECO:0000256" key="6">
    <source>
        <dbReference type="ARBA" id="ARBA00022801"/>
    </source>
</evidence>
<gene>
    <name evidence="10 11 12" type="primary">LOC103489365</name>
</gene>
<dbReference type="Gene3D" id="3.40.50.1000">
    <property type="entry name" value="HAD superfamily/HAD-like"/>
    <property type="match status" value="1"/>
</dbReference>
<protein>
    <recommendedName>
        <fullName evidence="3">5'-nucleotidase</fullName>
        <ecNumber evidence="3">3.1.3.5</ecNumber>
    </recommendedName>
</protein>
<dbReference type="InterPro" id="IPR006434">
    <property type="entry name" value="Pyrimidine_nucleotidase_eu"/>
</dbReference>
<keyword evidence="9" id="KW-1185">Reference proteome</keyword>
<dbReference type="EC" id="3.1.3.5" evidence="3"/>
<dbReference type="InterPro" id="IPR023214">
    <property type="entry name" value="HAD_sf"/>
</dbReference>
<evidence type="ECO:0000256" key="7">
    <source>
        <dbReference type="ARBA" id="ARBA00022842"/>
    </source>
</evidence>
<accession>A0A1S3BGK8</accession>
<dbReference type="GO" id="GO:0005737">
    <property type="term" value="C:cytoplasm"/>
    <property type="evidence" value="ECO:0007669"/>
    <property type="project" value="InterPro"/>
</dbReference>
<evidence type="ECO:0000256" key="5">
    <source>
        <dbReference type="ARBA" id="ARBA00022741"/>
    </source>
</evidence>
<dbReference type="GO" id="GO:0009117">
    <property type="term" value="P:nucleotide metabolic process"/>
    <property type="evidence" value="ECO:0007669"/>
    <property type="project" value="UniProtKB-KW"/>
</dbReference>
<evidence type="ECO:0000313" key="11">
    <source>
        <dbReference type="RefSeq" id="XP_050946993.1"/>
    </source>
</evidence>
<evidence type="ECO:0000313" key="9">
    <source>
        <dbReference type="Proteomes" id="UP001652600"/>
    </source>
</evidence>
<dbReference type="KEGG" id="cmo:103489365"/>
<keyword evidence="7" id="KW-0460">Magnesium</keyword>
<keyword evidence="5" id="KW-0547">Nucleotide-binding</keyword>
<dbReference type="PANTHER" id="PTHR13045:SF0">
    <property type="entry name" value="7-METHYLGUANOSINE PHOSPHATE-SPECIFIC 5'-NUCLEOTIDASE"/>
    <property type="match status" value="1"/>
</dbReference>
<dbReference type="RefSeq" id="XP_008446730.2">
    <property type="nucleotide sequence ID" value="XM_008448508.3"/>
</dbReference>
<dbReference type="GO" id="GO:0000166">
    <property type="term" value="F:nucleotide binding"/>
    <property type="evidence" value="ECO:0007669"/>
    <property type="project" value="UniProtKB-KW"/>
</dbReference>
<dbReference type="GO" id="GO:0008253">
    <property type="term" value="F:5'-nucleotidase activity"/>
    <property type="evidence" value="ECO:0007669"/>
    <property type="project" value="UniProtKB-EC"/>
</dbReference>
<evidence type="ECO:0000313" key="12">
    <source>
        <dbReference type="RefSeq" id="XP_050946994.1"/>
    </source>
</evidence>
<evidence type="ECO:0000256" key="1">
    <source>
        <dbReference type="ARBA" id="ARBA00000815"/>
    </source>
</evidence>
<reference evidence="10 11" key="1">
    <citation type="submission" date="2025-05" db="UniProtKB">
        <authorList>
            <consortium name="RefSeq"/>
        </authorList>
    </citation>
    <scope>IDENTIFICATION</scope>
    <source>
        <tissue evidence="10 11">Stem</tissue>
    </source>
</reference>
<proteinExistence type="inferred from homology"/>
<dbReference type="RefSeq" id="XP_050946994.1">
    <property type="nucleotide sequence ID" value="XM_051091037.1"/>
</dbReference>
<keyword evidence="6" id="KW-0378">Hydrolase</keyword>
<dbReference type="Gramene" id="MELO3C012330.2.1">
    <property type="protein sequence ID" value="MELO3C012330.2.1"/>
    <property type="gene ID" value="MELO3C012330.2"/>
</dbReference>
<evidence type="ECO:0000256" key="2">
    <source>
        <dbReference type="ARBA" id="ARBA00008389"/>
    </source>
</evidence>
<dbReference type="InterPro" id="IPR036412">
    <property type="entry name" value="HAD-like_sf"/>
</dbReference>
<evidence type="ECO:0000313" key="10">
    <source>
        <dbReference type="RefSeq" id="XP_008446730.2"/>
    </source>
</evidence>
<comment type="catalytic activity">
    <reaction evidence="1">
        <text>a ribonucleoside 5'-phosphate + H2O = a ribonucleoside + phosphate</text>
        <dbReference type="Rhea" id="RHEA:12484"/>
        <dbReference type="ChEBI" id="CHEBI:15377"/>
        <dbReference type="ChEBI" id="CHEBI:18254"/>
        <dbReference type="ChEBI" id="CHEBI:43474"/>
        <dbReference type="ChEBI" id="CHEBI:58043"/>
        <dbReference type="EC" id="3.1.3.5"/>
    </reaction>
</comment>
<organism evidence="9 10">
    <name type="scientific">Cucumis melo</name>
    <name type="common">Muskmelon</name>
    <dbReference type="NCBI Taxonomy" id="3656"/>
    <lineage>
        <taxon>Eukaryota</taxon>
        <taxon>Viridiplantae</taxon>
        <taxon>Streptophyta</taxon>
        <taxon>Embryophyta</taxon>
        <taxon>Tracheophyta</taxon>
        <taxon>Spermatophyta</taxon>
        <taxon>Magnoliopsida</taxon>
        <taxon>eudicotyledons</taxon>
        <taxon>Gunneridae</taxon>
        <taxon>Pentapetalae</taxon>
        <taxon>rosids</taxon>
        <taxon>fabids</taxon>
        <taxon>Cucurbitales</taxon>
        <taxon>Cucurbitaceae</taxon>
        <taxon>Benincaseae</taxon>
        <taxon>Cucumis</taxon>
    </lineage>
</organism>
<comment type="similarity">
    <text evidence="2">Belongs to the pyrimidine 5'-nucleotidase family.</text>
</comment>
<dbReference type="AlphaFoldDB" id="A0A1S3BGK8"/>
<dbReference type="SFLD" id="SFLDG01128">
    <property type="entry name" value="C1.4:_5'-Nucleotidase_Like"/>
    <property type="match status" value="1"/>
</dbReference>
<dbReference type="SFLD" id="SFLDS00003">
    <property type="entry name" value="Haloacid_Dehalogenase"/>
    <property type="match status" value="1"/>
</dbReference>
<evidence type="ECO:0000256" key="8">
    <source>
        <dbReference type="ARBA" id="ARBA00023080"/>
    </source>
</evidence>